<sequence>MTFYQNLSKYGAKIVGLPKLFKWAFNLSPMYRRSTARIQSVSDDLSKICIKLPITYKNKNYMGTIFGGSMFSSVDPIPMVQLIYLTDHQYVIWGKSAEIYFKRPAHIDLHAEFTYTQEELKEIEERIKTEKEIVIVKTTQLTDKSKETLYCEIRKTIYIADKSFYKQKREQKKAESENVS</sequence>
<dbReference type="EMBL" id="JAELVM010000001">
    <property type="protein sequence ID" value="MBL1221075.1"/>
    <property type="molecule type" value="Genomic_DNA"/>
</dbReference>
<reference evidence="1 2" key="1">
    <citation type="submission" date="2020-12" db="EMBL/GenBank/DDBJ databases">
        <title>Chryseobacterium endoalhailicus sp. nov., isolated from seed of leguminous plant.</title>
        <authorList>
            <person name="Zhang X."/>
        </authorList>
    </citation>
    <scope>NUCLEOTIDE SEQUENCE [LARGE SCALE GENOMIC DNA]</scope>
    <source>
        <strain evidence="1 2">L7</strain>
    </source>
</reference>
<accession>A0ABS1QEQ1</accession>
<dbReference type="InterPro" id="IPR027961">
    <property type="entry name" value="DUF4442"/>
</dbReference>
<gene>
    <name evidence="1" type="ORF">JET18_09510</name>
</gene>
<comment type="caution">
    <text evidence="1">The sequence shown here is derived from an EMBL/GenBank/DDBJ whole genome shotgun (WGS) entry which is preliminary data.</text>
</comment>
<dbReference type="Gene3D" id="3.10.129.10">
    <property type="entry name" value="Hotdog Thioesterase"/>
    <property type="match status" value="1"/>
</dbReference>
<protein>
    <submittedName>
        <fullName evidence="1">DUF4442 domain-containing protein</fullName>
    </submittedName>
</protein>
<proteinExistence type="predicted"/>
<evidence type="ECO:0000313" key="1">
    <source>
        <dbReference type="EMBL" id="MBL1221075.1"/>
    </source>
</evidence>
<dbReference type="Proteomes" id="UP000661696">
    <property type="component" value="Unassembled WGS sequence"/>
</dbReference>
<dbReference type="SUPFAM" id="SSF54637">
    <property type="entry name" value="Thioesterase/thiol ester dehydrase-isomerase"/>
    <property type="match status" value="1"/>
</dbReference>
<keyword evidence="2" id="KW-1185">Reference proteome</keyword>
<evidence type="ECO:0000313" key="2">
    <source>
        <dbReference type="Proteomes" id="UP000661696"/>
    </source>
</evidence>
<dbReference type="InterPro" id="IPR029069">
    <property type="entry name" value="HotDog_dom_sf"/>
</dbReference>
<name>A0ABS1QEQ1_9FLAO</name>
<dbReference type="Pfam" id="PF14539">
    <property type="entry name" value="DUF4442"/>
    <property type="match status" value="1"/>
</dbReference>
<dbReference type="RefSeq" id="WP_202090367.1">
    <property type="nucleotide sequence ID" value="NZ_JAELVM010000001.1"/>
</dbReference>
<organism evidence="1 2">
    <name type="scientific">Chryseobacterium endalhagicum</name>
    <dbReference type="NCBI Taxonomy" id="2797638"/>
    <lineage>
        <taxon>Bacteria</taxon>
        <taxon>Pseudomonadati</taxon>
        <taxon>Bacteroidota</taxon>
        <taxon>Flavobacteriia</taxon>
        <taxon>Flavobacteriales</taxon>
        <taxon>Weeksellaceae</taxon>
        <taxon>Chryseobacterium group</taxon>
        <taxon>Chryseobacterium</taxon>
    </lineage>
</organism>